<reference evidence="1 2" key="1">
    <citation type="submission" date="2022-12" db="EMBL/GenBank/DDBJ databases">
        <title>Chromosome-scale assembly of the Ensete ventricosum genome.</title>
        <authorList>
            <person name="Dussert Y."/>
            <person name="Stocks J."/>
            <person name="Wendawek A."/>
            <person name="Woldeyes F."/>
            <person name="Nichols R.A."/>
            <person name="Borrell J.S."/>
        </authorList>
    </citation>
    <scope>NUCLEOTIDE SEQUENCE [LARGE SCALE GENOMIC DNA]</scope>
    <source>
        <strain evidence="2">cv. Maze</strain>
        <tissue evidence="1">Seeds</tissue>
    </source>
</reference>
<dbReference type="PANTHER" id="PTHR33070">
    <property type="entry name" value="OS06G0725500 PROTEIN"/>
    <property type="match status" value="1"/>
</dbReference>
<organism evidence="1 2">
    <name type="scientific">Ensete ventricosum</name>
    <name type="common">Abyssinian banana</name>
    <name type="synonym">Musa ensete</name>
    <dbReference type="NCBI Taxonomy" id="4639"/>
    <lineage>
        <taxon>Eukaryota</taxon>
        <taxon>Viridiplantae</taxon>
        <taxon>Streptophyta</taxon>
        <taxon>Embryophyta</taxon>
        <taxon>Tracheophyta</taxon>
        <taxon>Spermatophyta</taxon>
        <taxon>Magnoliopsida</taxon>
        <taxon>Liliopsida</taxon>
        <taxon>Zingiberales</taxon>
        <taxon>Musaceae</taxon>
        <taxon>Ensete</taxon>
    </lineage>
</organism>
<sequence>MPRPKTNTSRWSLISKTLHKRKVACEGEHEDIEANDRMIQKARDQLQTVQNNFDGIEAGLECLFRSLVQNRVSLLNIISL</sequence>
<gene>
    <name evidence="1" type="ORF">OPV22_008004</name>
</gene>
<name>A0AAV8RA39_ENSVE</name>
<evidence type="ECO:0000313" key="1">
    <source>
        <dbReference type="EMBL" id="KAJ8497452.1"/>
    </source>
</evidence>
<comment type="caution">
    <text evidence="1">The sequence shown here is derived from an EMBL/GenBank/DDBJ whole genome shotgun (WGS) entry which is preliminary data.</text>
</comment>
<dbReference type="Proteomes" id="UP001222027">
    <property type="component" value="Unassembled WGS sequence"/>
</dbReference>
<dbReference type="InterPro" id="IPR004320">
    <property type="entry name" value="BPS1_pln"/>
</dbReference>
<dbReference type="PANTHER" id="PTHR33070:SF120">
    <property type="entry name" value="EXPRESSED PROTEIN"/>
    <property type="match status" value="1"/>
</dbReference>
<evidence type="ECO:0008006" key="3">
    <source>
        <dbReference type="Google" id="ProtNLM"/>
    </source>
</evidence>
<dbReference type="Pfam" id="PF03087">
    <property type="entry name" value="BPS1"/>
    <property type="match status" value="1"/>
</dbReference>
<protein>
    <recommendedName>
        <fullName evidence="3">V-SNARE coiled-coil homology domain-containing protein</fullName>
    </recommendedName>
</protein>
<evidence type="ECO:0000313" key="2">
    <source>
        <dbReference type="Proteomes" id="UP001222027"/>
    </source>
</evidence>
<dbReference type="GO" id="GO:0048367">
    <property type="term" value="P:shoot system development"/>
    <property type="evidence" value="ECO:0007669"/>
    <property type="project" value="InterPro"/>
</dbReference>
<dbReference type="GO" id="GO:0048364">
    <property type="term" value="P:root development"/>
    <property type="evidence" value="ECO:0007669"/>
    <property type="project" value="InterPro"/>
</dbReference>
<dbReference type="EMBL" id="JAQQAF010000003">
    <property type="protein sequence ID" value="KAJ8497452.1"/>
    <property type="molecule type" value="Genomic_DNA"/>
</dbReference>
<accession>A0AAV8RA39</accession>
<dbReference type="AlphaFoldDB" id="A0AAV8RA39"/>
<proteinExistence type="predicted"/>
<keyword evidence="2" id="KW-1185">Reference proteome</keyword>